<dbReference type="GO" id="GO:0003824">
    <property type="term" value="F:catalytic activity"/>
    <property type="evidence" value="ECO:0007669"/>
    <property type="project" value="InterPro"/>
</dbReference>
<proteinExistence type="predicted"/>
<protein>
    <submittedName>
        <fullName evidence="1">Phosphonomutase</fullName>
    </submittedName>
</protein>
<dbReference type="Proteomes" id="UP000093748">
    <property type="component" value="Unassembled WGS sequence"/>
</dbReference>
<dbReference type="PANTHER" id="PTHR42905:SF16">
    <property type="entry name" value="CARBOXYPHOSPHONOENOLPYRUVATE PHOSPHONOMUTASE-LIKE PROTEIN (AFU_ORTHOLOGUE AFUA_5G07230)"/>
    <property type="match status" value="1"/>
</dbReference>
<dbReference type="SUPFAM" id="SSF51621">
    <property type="entry name" value="Phosphoenolpyruvate/pyruvate domain"/>
    <property type="match status" value="1"/>
</dbReference>
<gene>
    <name evidence="1" type="ORF">BAE39_17230</name>
</gene>
<dbReference type="Pfam" id="PF13714">
    <property type="entry name" value="PEP_mutase"/>
    <property type="match status" value="1"/>
</dbReference>
<comment type="caution">
    <text evidence="1">The sequence shown here is derived from an EMBL/GenBank/DDBJ whole genome shotgun (WGS) entry which is preliminary data.</text>
</comment>
<sequence length="256" mass="27088">MTDQAERARTFHSLHVKGNPIVLYNAWDPGSAKIVEKAGAKAIATGSWPVAAAFGYADGEKIPLELALDNIRRIVAAVDLPVTMDLEGGYGVEPEVVAQTVTRALQAGAIGFNFEDQIVGGTGLHDIAVQMERVEAAAAAFKASGIPAFLNARTDIFLKAKPDAHDKALLDQAIERAHAYEKAGASGFFAPGLGDEGLIEALCKAVALPVNIIALAHVPPRQRLAELGVARISHGPVPYRQMAEWLEAKARQAISG</sequence>
<evidence type="ECO:0000313" key="1">
    <source>
        <dbReference type="EMBL" id="OBP74119.1"/>
    </source>
</evidence>
<dbReference type="InterPro" id="IPR040442">
    <property type="entry name" value="Pyrv_kinase-like_dom_sf"/>
</dbReference>
<dbReference type="CDD" id="cd00377">
    <property type="entry name" value="ICL_PEPM"/>
    <property type="match status" value="1"/>
</dbReference>
<dbReference type="GeneID" id="66682423"/>
<dbReference type="AlphaFoldDB" id="A0A1A5JL04"/>
<dbReference type="PANTHER" id="PTHR42905">
    <property type="entry name" value="PHOSPHOENOLPYRUVATE CARBOXYLASE"/>
    <property type="match status" value="1"/>
</dbReference>
<dbReference type="OrthoDB" id="9785398at2"/>
<dbReference type="InterPro" id="IPR015813">
    <property type="entry name" value="Pyrv/PenolPyrv_kinase-like_dom"/>
</dbReference>
<dbReference type="EMBL" id="LZTJ01000023">
    <property type="protein sequence ID" value="OBP74119.1"/>
    <property type="molecule type" value="Genomic_DNA"/>
</dbReference>
<dbReference type="RefSeq" id="WP_032931453.1">
    <property type="nucleotide sequence ID" value="NZ_LZTH01000001.1"/>
</dbReference>
<reference evidence="2" key="1">
    <citation type="submission" date="2016-06" db="EMBL/GenBank/DDBJ databases">
        <title>NZP2037 Pacbio-Illumina hybrid assembly.</title>
        <authorList>
            <person name="Ramsay J.P."/>
        </authorList>
    </citation>
    <scope>NUCLEOTIDE SEQUENCE [LARGE SCALE GENOMIC DNA]</scope>
    <source>
        <strain evidence="2">R7ANS::ICEMlSym2042</strain>
    </source>
</reference>
<evidence type="ECO:0000313" key="2">
    <source>
        <dbReference type="Proteomes" id="UP000093748"/>
    </source>
</evidence>
<organism evidence="1 2">
    <name type="scientific">Rhizobium loti</name>
    <name type="common">Mesorhizobium loti</name>
    <dbReference type="NCBI Taxonomy" id="381"/>
    <lineage>
        <taxon>Bacteria</taxon>
        <taxon>Pseudomonadati</taxon>
        <taxon>Pseudomonadota</taxon>
        <taxon>Alphaproteobacteria</taxon>
        <taxon>Hyphomicrobiales</taxon>
        <taxon>Phyllobacteriaceae</taxon>
        <taxon>Mesorhizobium</taxon>
    </lineage>
</organism>
<name>A0A1A5JL04_RHILI</name>
<accession>A0A1A5JL04</accession>
<dbReference type="InterPro" id="IPR039556">
    <property type="entry name" value="ICL/PEPM"/>
</dbReference>
<dbReference type="Gene3D" id="3.20.20.60">
    <property type="entry name" value="Phosphoenolpyruvate-binding domains"/>
    <property type="match status" value="1"/>
</dbReference>